<dbReference type="AlphaFoldDB" id="A0A167XV17"/>
<comment type="similarity">
    <text evidence="2">Belongs to the ELP6 family.</text>
</comment>
<dbReference type="OrthoDB" id="9995306at2759"/>
<dbReference type="PANTHER" id="PTHR16184">
    <property type="entry name" value="ELONGATOR COMPLEX PROTEIN 6"/>
    <property type="match status" value="1"/>
</dbReference>
<evidence type="ECO:0000313" key="3">
    <source>
        <dbReference type="EMBL" id="KZZ90502.1"/>
    </source>
</evidence>
<organism evidence="3 4">
    <name type="scientific">Moelleriella libera RCEF 2490</name>
    <dbReference type="NCBI Taxonomy" id="1081109"/>
    <lineage>
        <taxon>Eukaryota</taxon>
        <taxon>Fungi</taxon>
        <taxon>Dikarya</taxon>
        <taxon>Ascomycota</taxon>
        <taxon>Pezizomycotina</taxon>
        <taxon>Sordariomycetes</taxon>
        <taxon>Hypocreomycetidae</taxon>
        <taxon>Hypocreales</taxon>
        <taxon>Clavicipitaceae</taxon>
        <taxon>Moelleriella</taxon>
    </lineage>
</organism>
<accession>A0A167XV17</accession>
<evidence type="ECO:0000256" key="2">
    <source>
        <dbReference type="ARBA" id="ARBA00008837"/>
    </source>
</evidence>
<evidence type="ECO:0000313" key="4">
    <source>
        <dbReference type="Proteomes" id="UP000078544"/>
    </source>
</evidence>
<name>A0A167XV17_9HYPO</name>
<evidence type="ECO:0000256" key="1">
    <source>
        <dbReference type="ARBA" id="ARBA00005043"/>
    </source>
</evidence>
<dbReference type="Proteomes" id="UP000078544">
    <property type="component" value="Unassembled WGS sequence"/>
</dbReference>
<proteinExistence type="inferred from homology"/>
<dbReference type="STRING" id="1081109.A0A167XV17"/>
<sequence length="216" mass="23147">MLICSKGLDLDSLQKQNRFLFVDGLTGLYCPMDKDTAKSGDVFLQQGSVGATLDKAVAELARSSGRGKVVLVLDQMDAWLAMGEVSCMEALNLVTRLRENVHSLVMTVAADDALLHAQSTTLEREHAAFATTLAHEASCVMSLRLLDTGTADDVSGVLRITDADQGVEYLYHVGDAHRTAGGGLQYQFMMFAILYGSLMPASQYPLLGTFHGVGAG</sequence>
<keyword evidence="4" id="KW-1185">Reference proteome</keyword>
<reference evidence="3 4" key="1">
    <citation type="journal article" date="2016" name="Genome Biol. Evol.">
        <title>Divergent and convergent evolution of fungal pathogenicity.</title>
        <authorList>
            <person name="Shang Y."/>
            <person name="Xiao G."/>
            <person name="Zheng P."/>
            <person name="Cen K."/>
            <person name="Zhan S."/>
            <person name="Wang C."/>
        </authorList>
    </citation>
    <scope>NUCLEOTIDE SEQUENCE [LARGE SCALE GENOMIC DNA]</scope>
    <source>
        <strain evidence="3 4">RCEF 2490</strain>
    </source>
</reference>
<dbReference type="InterPro" id="IPR027417">
    <property type="entry name" value="P-loop_NTPase"/>
</dbReference>
<dbReference type="GO" id="GO:0033588">
    <property type="term" value="C:elongator holoenzyme complex"/>
    <property type="evidence" value="ECO:0007669"/>
    <property type="project" value="InterPro"/>
</dbReference>
<dbReference type="EMBL" id="AZGY01000021">
    <property type="protein sequence ID" value="KZZ90502.1"/>
    <property type="molecule type" value="Genomic_DNA"/>
</dbReference>
<gene>
    <name evidence="3" type="ORF">AAL_07188</name>
</gene>
<comment type="caution">
    <text evidence="3">The sequence shown here is derived from an EMBL/GenBank/DDBJ whole genome shotgun (WGS) entry which is preliminary data.</text>
</comment>
<protein>
    <submittedName>
        <fullName evidence="3">Uncharacterized protein</fullName>
    </submittedName>
</protein>
<dbReference type="Gene3D" id="3.40.50.300">
    <property type="entry name" value="P-loop containing nucleotide triphosphate hydrolases"/>
    <property type="match status" value="1"/>
</dbReference>
<comment type="pathway">
    <text evidence="1">tRNA modification; 5-methoxycarbonylmethyl-2-thiouridine-tRNA biosynthesis.</text>
</comment>
<dbReference type="GO" id="GO:0002098">
    <property type="term" value="P:tRNA wobble uridine modification"/>
    <property type="evidence" value="ECO:0007669"/>
    <property type="project" value="InterPro"/>
</dbReference>
<dbReference type="PANTHER" id="PTHR16184:SF6">
    <property type="entry name" value="ELONGATOR COMPLEX PROTEIN 6"/>
    <property type="match status" value="1"/>
</dbReference>
<dbReference type="InterPro" id="IPR018627">
    <property type="entry name" value="ELP6"/>
</dbReference>
<dbReference type="UniPathway" id="UPA00988"/>